<reference evidence="1 2" key="1">
    <citation type="submission" date="2020-12" db="EMBL/GenBank/DDBJ databases">
        <title>FDA dAtabase for Regulatory Grade micrObial Sequences (FDA-ARGOS): Supporting development and validation of Infectious Disease Dx tests.</title>
        <authorList>
            <person name="Sproer C."/>
            <person name="Gronow S."/>
            <person name="Severitt S."/>
            <person name="Schroder I."/>
            <person name="Tallon L."/>
            <person name="Sadzewicz L."/>
            <person name="Zhao X."/>
            <person name="Boylan J."/>
            <person name="Ott S."/>
            <person name="Bowen H."/>
            <person name="Vavikolanu K."/>
            <person name="Mehta A."/>
            <person name="Aluvathingal J."/>
            <person name="Nadendla S."/>
            <person name="Lowell S."/>
            <person name="Myers T."/>
            <person name="Yan Y."/>
            <person name="Sichtig H."/>
        </authorList>
    </citation>
    <scope>NUCLEOTIDE SEQUENCE [LARGE SCALE GENOMIC DNA]</scope>
    <source>
        <strain evidence="1 2">FDAARGOS_988</strain>
    </source>
</reference>
<dbReference type="GeneID" id="79022512"/>
<protein>
    <submittedName>
        <fullName evidence="1">Uncharacterized protein</fullName>
    </submittedName>
</protein>
<dbReference type="EMBL" id="CP066014">
    <property type="protein sequence ID" value="QQB61575.1"/>
    <property type="molecule type" value="Genomic_DNA"/>
</dbReference>
<proteinExistence type="predicted"/>
<dbReference type="RefSeq" id="WP_081445743.1">
    <property type="nucleotide sequence ID" value="NZ_CP066014.1"/>
</dbReference>
<gene>
    <name evidence="1" type="ORF">I6H45_07165</name>
</gene>
<sequence length="67" mass="8066">MLKKRSNSSDLSFRELRIYYSEKDYHLEDKSFETNLNLRNEDGEYNLLAELLSDRNNIPFIFVKFQG</sequence>
<evidence type="ECO:0000313" key="1">
    <source>
        <dbReference type="EMBL" id="QQB61575.1"/>
    </source>
</evidence>
<organism evidence="1 2">
    <name type="scientific">Anaerococcus vaginalis</name>
    <dbReference type="NCBI Taxonomy" id="33037"/>
    <lineage>
        <taxon>Bacteria</taxon>
        <taxon>Bacillati</taxon>
        <taxon>Bacillota</taxon>
        <taxon>Tissierellia</taxon>
        <taxon>Tissierellales</taxon>
        <taxon>Peptoniphilaceae</taxon>
        <taxon>Anaerococcus</taxon>
    </lineage>
</organism>
<name>A0A7T4F088_9FIRM</name>
<dbReference type="KEGG" id="avg:I6H45_07165"/>
<dbReference type="Proteomes" id="UP000595276">
    <property type="component" value="Chromosome"/>
</dbReference>
<evidence type="ECO:0000313" key="2">
    <source>
        <dbReference type="Proteomes" id="UP000595276"/>
    </source>
</evidence>
<dbReference type="AlphaFoldDB" id="A0A7T4F088"/>
<accession>A0A7T4F088</accession>